<dbReference type="GO" id="GO:0009014">
    <property type="term" value="F:succinyl-diaminopimelate desuccinylase activity"/>
    <property type="evidence" value="ECO:0007669"/>
    <property type="project" value="UniProtKB-UniRule"/>
</dbReference>
<proteinExistence type="inferred from homology"/>
<protein>
    <recommendedName>
        <fullName evidence="2 10">Succinyl-diaminopimelate desuccinylase</fullName>
        <shortName evidence="10">SDAP desuccinylase</shortName>
        <ecNumber evidence="10 11">3.5.1.18</ecNumber>
    </recommendedName>
    <alternativeName>
        <fullName evidence="9 10">N-succinyl-LL-2,6-diaminoheptanedioate amidohydrolase</fullName>
    </alternativeName>
</protein>
<dbReference type="CDD" id="cd03891">
    <property type="entry name" value="M20_DapE_proteobac"/>
    <property type="match status" value="1"/>
</dbReference>
<dbReference type="AlphaFoldDB" id="A0A975YJ18"/>
<comment type="catalytic activity">
    <reaction evidence="10">
        <text>N-succinyl-(2S,6S)-2,6-diaminopimelate + H2O = (2S,6S)-2,6-diaminopimelate + succinate</text>
        <dbReference type="Rhea" id="RHEA:22608"/>
        <dbReference type="ChEBI" id="CHEBI:15377"/>
        <dbReference type="ChEBI" id="CHEBI:30031"/>
        <dbReference type="ChEBI" id="CHEBI:57609"/>
        <dbReference type="ChEBI" id="CHEBI:58087"/>
        <dbReference type="EC" id="3.5.1.18"/>
    </reaction>
</comment>
<keyword evidence="7 10" id="KW-0457">Lysine biosynthesis</keyword>
<dbReference type="GO" id="GO:0008270">
    <property type="term" value="F:zinc ion binding"/>
    <property type="evidence" value="ECO:0007669"/>
    <property type="project" value="UniProtKB-UniRule"/>
</dbReference>
<organism evidence="13 14">
    <name type="scientific">Elioraea tepida</name>
    <dbReference type="NCBI Taxonomy" id="2843330"/>
    <lineage>
        <taxon>Bacteria</taxon>
        <taxon>Pseudomonadati</taxon>
        <taxon>Pseudomonadota</taxon>
        <taxon>Alphaproteobacteria</taxon>
        <taxon>Acetobacterales</taxon>
        <taxon>Elioraeaceae</taxon>
        <taxon>Elioraea</taxon>
    </lineage>
</organism>
<dbReference type="NCBIfam" id="NF009557">
    <property type="entry name" value="PRK13009.1"/>
    <property type="match status" value="1"/>
</dbReference>
<name>A0A975YJ18_9PROT</name>
<keyword evidence="10" id="KW-0479">Metal-binding</keyword>
<dbReference type="InterPro" id="IPR001261">
    <property type="entry name" value="ArgE/DapE_CS"/>
</dbReference>
<accession>A0A975YJ18</accession>
<comment type="cofactor">
    <cofactor evidence="10">
        <name>Zn(2+)</name>
        <dbReference type="ChEBI" id="CHEBI:29105"/>
    </cofactor>
    <cofactor evidence="10">
        <name>Co(2+)</name>
        <dbReference type="ChEBI" id="CHEBI:48828"/>
    </cofactor>
    <text evidence="10">Binds 2 Zn(2+) or Co(2+) ions per subunit.</text>
</comment>
<dbReference type="Proteomes" id="UP000694001">
    <property type="component" value="Chromosome"/>
</dbReference>
<keyword evidence="3 10" id="KW-0028">Amino-acid biosynthesis</keyword>
<evidence type="ECO:0000256" key="4">
    <source>
        <dbReference type="ARBA" id="ARBA00022801"/>
    </source>
</evidence>
<sequence length="395" mass="41100">MTDVGPPERAPPRAGPDPAALARDAVALAAALIRCPSIAPEDNGAQAVLAEVLGALGFSCTPLRFGVVENLYARIGEGRPALCFAGHTDVVPPGGTDWSVEPFAGVIRDGVLYGRGAVDMKGNIAAFIAAAAAWLDRHGGRPPAALSLLITGDEEGEAVDGTVKVLDWMAERGEIPGFCLVGEPTCIDRLGDTVKIGRRGSLTARIVVEGTQGHVAYPGRADNPVHRLVTLLSDLIARKLDHGTAWFEPSSLQITTIDVGNPASNVIPGHASATLNIRFNDRHTAASLGAWLGEAVAAHAPRHRLELSCSGEAFLTEPGEAVERLVAAIEAATGVRPRLDTGGGTSDARFIARHCPVAEFGLVGTTMHKADEHVPVAELGALVRAYGSVLDAFCG</sequence>
<evidence type="ECO:0000256" key="1">
    <source>
        <dbReference type="ARBA" id="ARBA00006746"/>
    </source>
</evidence>
<dbReference type="PANTHER" id="PTHR43808">
    <property type="entry name" value="ACETYLORNITHINE DEACETYLASE"/>
    <property type="match status" value="1"/>
</dbReference>
<evidence type="ECO:0000256" key="6">
    <source>
        <dbReference type="ARBA" id="ARBA00022915"/>
    </source>
</evidence>
<comment type="function">
    <text evidence="10">Catalyzes the hydrolysis of N-succinyl-L,L-diaminopimelic acid (SDAP), forming succinate and LL-2,6-diaminopimelate (DAP), an intermediate involved in the bacterial biosynthesis of lysine and meso-diaminopimelic acid, an essential component of bacterial cell walls.</text>
</comment>
<keyword evidence="4 10" id="KW-0378">Hydrolase</keyword>
<evidence type="ECO:0000256" key="9">
    <source>
        <dbReference type="ARBA" id="ARBA00031891"/>
    </source>
</evidence>
<dbReference type="NCBIfam" id="TIGR01246">
    <property type="entry name" value="dapE_proteo"/>
    <property type="match status" value="1"/>
</dbReference>
<reference evidence="13" key="1">
    <citation type="submission" date="2021-06" db="EMBL/GenBank/DDBJ databases">
        <title>Elioraea tepida, sp. nov., a moderately thermophilic aerobic anoxygenic phototrophic bacterium isolated from an alkaline siliceous hot spring mat community in Yellowstone National Park, WY, USA.</title>
        <authorList>
            <person name="Saini M.K."/>
            <person name="Yoshida S."/>
            <person name="Sebastian A."/>
            <person name="Hirose S."/>
            <person name="Hara E."/>
            <person name="Tamaki H."/>
            <person name="Soulier N.T."/>
            <person name="Albert I."/>
            <person name="Hanada S."/>
            <person name="Bryant D.A."/>
            <person name="Tank M."/>
        </authorList>
    </citation>
    <scope>NUCLEOTIDE SEQUENCE</scope>
    <source>
        <strain evidence="13">MS-P2</strain>
    </source>
</reference>
<dbReference type="Pfam" id="PF07687">
    <property type="entry name" value="M20_dimer"/>
    <property type="match status" value="1"/>
</dbReference>
<evidence type="ECO:0000256" key="5">
    <source>
        <dbReference type="ARBA" id="ARBA00022833"/>
    </source>
</evidence>
<evidence type="ECO:0000259" key="12">
    <source>
        <dbReference type="Pfam" id="PF07687"/>
    </source>
</evidence>
<dbReference type="KEGG" id="elio:KO353_14155"/>
<feature type="active site" evidence="10">
    <location>
        <position position="89"/>
    </location>
</feature>
<keyword evidence="8 10" id="KW-0170">Cobalt</keyword>
<evidence type="ECO:0000313" key="14">
    <source>
        <dbReference type="Proteomes" id="UP000694001"/>
    </source>
</evidence>
<dbReference type="InterPro" id="IPR002933">
    <property type="entry name" value="Peptidase_M20"/>
</dbReference>
<dbReference type="GO" id="GO:0009089">
    <property type="term" value="P:lysine biosynthetic process via diaminopimelate"/>
    <property type="evidence" value="ECO:0007669"/>
    <property type="project" value="UniProtKB-UniRule"/>
</dbReference>
<feature type="binding site" evidence="10">
    <location>
        <position position="87"/>
    </location>
    <ligand>
        <name>Zn(2+)</name>
        <dbReference type="ChEBI" id="CHEBI:29105"/>
        <label>1</label>
    </ligand>
</feature>
<evidence type="ECO:0000256" key="10">
    <source>
        <dbReference type="HAMAP-Rule" id="MF_01690"/>
    </source>
</evidence>
<keyword evidence="5 10" id="KW-0862">Zinc</keyword>
<evidence type="ECO:0000256" key="8">
    <source>
        <dbReference type="ARBA" id="ARBA00023285"/>
    </source>
</evidence>
<comment type="similarity">
    <text evidence="1 10">Belongs to the peptidase M20A family. DapE subfamily.</text>
</comment>
<dbReference type="GO" id="GO:0008777">
    <property type="term" value="F:acetylornithine deacetylase activity"/>
    <property type="evidence" value="ECO:0007669"/>
    <property type="project" value="TreeGrafter"/>
</dbReference>
<feature type="binding site" evidence="10">
    <location>
        <position position="368"/>
    </location>
    <ligand>
        <name>Zn(2+)</name>
        <dbReference type="ChEBI" id="CHEBI:29105"/>
        <label>2</label>
    </ligand>
</feature>
<feature type="domain" description="Peptidase M20 dimerisation" evidence="12">
    <location>
        <begin position="196"/>
        <end position="303"/>
    </location>
</feature>
<dbReference type="InterPro" id="IPR050072">
    <property type="entry name" value="Peptidase_M20A"/>
</dbReference>
<evidence type="ECO:0000256" key="11">
    <source>
        <dbReference type="NCBIfam" id="TIGR01246"/>
    </source>
</evidence>
<gene>
    <name evidence="10 13" type="primary">dapE</name>
    <name evidence="13" type="ORF">KO353_14155</name>
</gene>
<evidence type="ECO:0000256" key="2">
    <source>
        <dbReference type="ARBA" id="ARBA00022391"/>
    </source>
</evidence>
<dbReference type="GO" id="GO:0019877">
    <property type="term" value="P:diaminopimelate biosynthetic process"/>
    <property type="evidence" value="ECO:0007669"/>
    <property type="project" value="UniProtKB-UniRule"/>
</dbReference>
<evidence type="ECO:0000313" key="13">
    <source>
        <dbReference type="EMBL" id="QXM24370.1"/>
    </source>
</evidence>
<comment type="subunit">
    <text evidence="10">Homodimer.</text>
</comment>
<comment type="pathway">
    <text evidence="10">Amino-acid biosynthesis; L-lysine biosynthesis via DAP pathway; LL-2,6-diaminopimelate from (S)-tetrahydrodipicolinate (succinylase route): step 3/3.</text>
</comment>
<evidence type="ECO:0000256" key="7">
    <source>
        <dbReference type="ARBA" id="ARBA00023154"/>
    </source>
</evidence>
<dbReference type="EMBL" id="CP076448">
    <property type="protein sequence ID" value="QXM24370.1"/>
    <property type="molecule type" value="Genomic_DNA"/>
</dbReference>
<dbReference type="InterPro" id="IPR005941">
    <property type="entry name" value="DapE_proteobac"/>
</dbReference>
<feature type="binding site" evidence="10">
    <location>
        <position position="155"/>
    </location>
    <ligand>
        <name>Zn(2+)</name>
        <dbReference type="ChEBI" id="CHEBI:29105"/>
        <label>2</label>
    </ligand>
</feature>
<dbReference type="GO" id="GO:0006526">
    <property type="term" value="P:L-arginine biosynthetic process"/>
    <property type="evidence" value="ECO:0007669"/>
    <property type="project" value="TreeGrafter"/>
</dbReference>
<dbReference type="GO" id="GO:0050897">
    <property type="term" value="F:cobalt ion binding"/>
    <property type="evidence" value="ECO:0007669"/>
    <property type="project" value="UniProtKB-UniRule"/>
</dbReference>
<dbReference type="Pfam" id="PF01546">
    <property type="entry name" value="Peptidase_M20"/>
    <property type="match status" value="1"/>
</dbReference>
<feature type="active site" description="Proton acceptor" evidence="10">
    <location>
        <position position="154"/>
    </location>
</feature>
<feature type="binding site" evidence="10">
    <location>
        <position position="119"/>
    </location>
    <ligand>
        <name>Zn(2+)</name>
        <dbReference type="ChEBI" id="CHEBI:29105"/>
        <label>1</label>
    </ligand>
</feature>
<feature type="binding site" evidence="10">
    <location>
        <position position="183"/>
    </location>
    <ligand>
        <name>Zn(2+)</name>
        <dbReference type="ChEBI" id="CHEBI:29105"/>
        <label>1</label>
    </ligand>
</feature>
<dbReference type="EC" id="3.5.1.18" evidence="10 11"/>
<dbReference type="PANTHER" id="PTHR43808:SF31">
    <property type="entry name" value="N-ACETYL-L-CITRULLINE DEACETYLASE"/>
    <property type="match status" value="1"/>
</dbReference>
<feature type="binding site" evidence="10">
    <location>
        <position position="119"/>
    </location>
    <ligand>
        <name>Zn(2+)</name>
        <dbReference type="ChEBI" id="CHEBI:29105"/>
        <label>2</label>
    </ligand>
</feature>
<dbReference type="InterPro" id="IPR011650">
    <property type="entry name" value="Peptidase_M20_dimer"/>
</dbReference>
<keyword evidence="6 10" id="KW-0220">Diaminopimelate biosynthesis</keyword>
<evidence type="ECO:0000256" key="3">
    <source>
        <dbReference type="ARBA" id="ARBA00022605"/>
    </source>
</evidence>
<dbReference type="PROSITE" id="PS00759">
    <property type="entry name" value="ARGE_DAPE_CPG2_2"/>
    <property type="match status" value="1"/>
</dbReference>
<dbReference type="HAMAP" id="MF_01690">
    <property type="entry name" value="DapE"/>
    <property type="match status" value="1"/>
</dbReference>
<keyword evidence="14" id="KW-1185">Reference proteome</keyword>